<comment type="caution">
    <text evidence="2">The sequence shown here is derived from an EMBL/GenBank/DDBJ whole genome shotgun (WGS) entry which is preliminary data.</text>
</comment>
<name>A0A9R1WFK5_LACSA</name>
<dbReference type="AlphaFoldDB" id="A0A9R1WFK5"/>
<organism evidence="2 3">
    <name type="scientific">Lactuca sativa</name>
    <name type="common">Garden lettuce</name>
    <dbReference type="NCBI Taxonomy" id="4236"/>
    <lineage>
        <taxon>Eukaryota</taxon>
        <taxon>Viridiplantae</taxon>
        <taxon>Streptophyta</taxon>
        <taxon>Embryophyta</taxon>
        <taxon>Tracheophyta</taxon>
        <taxon>Spermatophyta</taxon>
        <taxon>Magnoliopsida</taxon>
        <taxon>eudicotyledons</taxon>
        <taxon>Gunneridae</taxon>
        <taxon>Pentapetalae</taxon>
        <taxon>asterids</taxon>
        <taxon>campanulids</taxon>
        <taxon>Asterales</taxon>
        <taxon>Asteraceae</taxon>
        <taxon>Cichorioideae</taxon>
        <taxon>Cichorieae</taxon>
        <taxon>Lactucinae</taxon>
        <taxon>Lactuca</taxon>
    </lineage>
</organism>
<keyword evidence="1" id="KW-0472">Membrane</keyword>
<feature type="transmembrane region" description="Helical" evidence="1">
    <location>
        <begin position="449"/>
        <end position="470"/>
    </location>
</feature>
<gene>
    <name evidence="2" type="ORF">LSAT_V11C200060850</name>
</gene>
<keyword evidence="1" id="KW-0812">Transmembrane</keyword>
<evidence type="ECO:0000313" key="3">
    <source>
        <dbReference type="Proteomes" id="UP000235145"/>
    </source>
</evidence>
<dbReference type="InterPro" id="IPR004158">
    <property type="entry name" value="DUF247_pln"/>
</dbReference>
<sequence length="475" mass="54567">MRQPKFTITQYSYIYLITRTLKGIKLIILMSNNDVEFGARGSVGRNVKILLDFKRKGKVLNEQRLPSIFMVPKLYRDISPISFTPRLVSIGPLHRKDTNLQKFEVQKSTYLHNLLALCGSEPKETLEDCLRKVSMKIDDIKKCYEESATYYGDEELARIMVIDGCFILYFTHLVSGKAGRYMGNRLTMPLIFNDILLIENQIPFFVLEDIFESTIPLFKPNPSLADHLEILLKGYNPFQEYNVTDNINLSGSPDHILGLLHNCLVPMHLPVSPNFLQNGGSILKQERHSAIELDRAGVNFRANKDVNWPLAMKLELPRFSCFPWFWYKPTLLMPKLYVGDSTELILRNLILYEQSSTIPECVTSYMWAMDMLVDTPEDVARLVKSRVLVNYCGANENAANMINSICQYVSLSGFYYHQEWEDLDTYYKSCWPNAAAALKRKYFGSPWSIIALFAAIVLFVLTLVQTVYTINHPNP</sequence>
<evidence type="ECO:0000256" key="1">
    <source>
        <dbReference type="SAM" id="Phobius"/>
    </source>
</evidence>
<accession>A0A9R1WFK5</accession>
<dbReference type="EMBL" id="NBSK02000002">
    <property type="protein sequence ID" value="KAJ0221576.1"/>
    <property type="molecule type" value="Genomic_DNA"/>
</dbReference>
<proteinExistence type="predicted"/>
<dbReference type="Proteomes" id="UP000235145">
    <property type="component" value="Unassembled WGS sequence"/>
</dbReference>
<dbReference type="PANTHER" id="PTHR31170:SF25">
    <property type="entry name" value="BNAA09G04570D PROTEIN"/>
    <property type="match status" value="1"/>
</dbReference>
<keyword evidence="3" id="KW-1185">Reference proteome</keyword>
<dbReference type="Pfam" id="PF03140">
    <property type="entry name" value="DUF247"/>
    <property type="match status" value="1"/>
</dbReference>
<protein>
    <submittedName>
        <fullName evidence="2">Uncharacterized protein</fullName>
    </submittedName>
</protein>
<evidence type="ECO:0000313" key="2">
    <source>
        <dbReference type="EMBL" id="KAJ0221576.1"/>
    </source>
</evidence>
<keyword evidence="1" id="KW-1133">Transmembrane helix</keyword>
<dbReference type="PANTHER" id="PTHR31170">
    <property type="entry name" value="BNAC04G53230D PROTEIN"/>
    <property type="match status" value="1"/>
</dbReference>
<reference evidence="2 3" key="1">
    <citation type="journal article" date="2017" name="Nat. Commun.">
        <title>Genome assembly with in vitro proximity ligation data and whole-genome triplication in lettuce.</title>
        <authorList>
            <person name="Reyes-Chin-Wo S."/>
            <person name="Wang Z."/>
            <person name="Yang X."/>
            <person name="Kozik A."/>
            <person name="Arikit S."/>
            <person name="Song C."/>
            <person name="Xia L."/>
            <person name="Froenicke L."/>
            <person name="Lavelle D.O."/>
            <person name="Truco M.J."/>
            <person name="Xia R."/>
            <person name="Zhu S."/>
            <person name="Xu C."/>
            <person name="Xu H."/>
            <person name="Xu X."/>
            <person name="Cox K."/>
            <person name="Korf I."/>
            <person name="Meyers B.C."/>
            <person name="Michelmore R.W."/>
        </authorList>
    </citation>
    <scope>NUCLEOTIDE SEQUENCE [LARGE SCALE GENOMIC DNA]</scope>
    <source>
        <strain evidence="3">cv. Salinas</strain>
        <tissue evidence="2">Seedlings</tissue>
    </source>
</reference>